<keyword evidence="4 5" id="KW-0067">ATP-binding</keyword>
<keyword evidence="2" id="KW-0479">Metal-binding</keyword>
<gene>
    <name evidence="9" type="ORF">PYX00_011160</name>
</gene>
<dbReference type="InterPro" id="IPR013029">
    <property type="entry name" value="YchF_C"/>
</dbReference>
<keyword evidence="3 5" id="KW-0547">Nucleotide-binding</keyword>
<reference evidence="9" key="1">
    <citation type="journal article" date="2024" name="Gigascience">
        <title>Chromosome-level genome of the poultry shaft louse Menopon gallinae provides insight into the host-switching and adaptive evolution of parasitic lice.</title>
        <authorList>
            <person name="Xu Y."/>
            <person name="Ma L."/>
            <person name="Liu S."/>
            <person name="Liang Y."/>
            <person name="Liu Q."/>
            <person name="He Z."/>
            <person name="Tian L."/>
            <person name="Duan Y."/>
            <person name="Cai W."/>
            <person name="Li H."/>
            <person name="Song F."/>
        </authorList>
    </citation>
    <scope>NUCLEOTIDE SEQUENCE</scope>
    <source>
        <strain evidence="9">Cailab_2023a</strain>
    </source>
</reference>
<dbReference type="InterPro" id="IPR012676">
    <property type="entry name" value="TGS-like"/>
</dbReference>
<comment type="caution">
    <text evidence="9">The sequence shown here is derived from an EMBL/GenBank/DDBJ whole genome shotgun (WGS) entry which is preliminary data.</text>
</comment>
<feature type="domain" description="TGS" evidence="8">
    <location>
        <begin position="282"/>
        <end position="363"/>
    </location>
</feature>
<dbReference type="GO" id="GO:0046872">
    <property type="term" value="F:metal ion binding"/>
    <property type="evidence" value="ECO:0007669"/>
    <property type="project" value="UniProtKB-KW"/>
</dbReference>
<dbReference type="GO" id="GO:0016887">
    <property type="term" value="F:ATP hydrolysis activity"/>
    <property type="evidence" value="ECO:0007669"/>
    <property type="project" value="UniProtKB-UniRule"/>
</dbReference>
<evidence type="ECO:0000256" key="1">
    <source>
        <dbReference type="ARBA" id="ARBA00001946"/>
    </source>
</evidence>
<evidence type="ECO:0000256" key="5">
    <source>
        <dbReference type="HAMAP-Rule" id="MF_03167"/>
    </source>
</evidence>
<dbReference type="GO" id="GO:0043023">
    <property type="term" value="F:ribosomal large subunit binding"/>
    <property type="evidence" value="ECO:0007669"/>
    <property type="project" value="UniProtKB-UniRule"/>
</dbReference>
<keyword evidence="6" id="KW-0175">Coiled coil</keyword>
<dbReference type="InterPro" id="IPR027417">
    <property type="entry name" value="P-loop_NTPase"/>
</dbReference>
<dbReference type="InterPro" id="IPR023192">
    <property type="entry name" value="TGS-like_dom_sf"/>
</dbReference>
<dbReference type="SUPFAM" id="SSF81271">
    <property type="entry name" value="TGS-like"/>
    <property type="match status" value="1"/>
</dbReference>
<dbReference type="PIRSF" id="PIRSF006641">
    <property type="entry name" value="CHP00092"/>
    <property type="match status" value="1"/>
</dbReference>
<feature type="binding site" evidence="5">
    <location>
        <begin position="12"/>
        <end position="17"/>
    </location>
    <ligand>
        <name>ATP</name>
        <dbReference type="ChEBI" id="CHEBI:30616"/>
    </ligand>
</feature>
<keyword evidence="5" id="KW-0963">Cytoplasm</keyword>
<feature type="binding site" evidence="5">
    <location>
        <position position="209"/>
    </location>
    <ligand>
        <name>ATP</name>
        <dbReference type="ChEBI" id="CHEBI:30616"/>
    </ligand>
</feature>
<dbReference type="InterPro" id="IPR012675">
    <property type="entry name" value="Beta-grasp_dom_sf"/>
</dbReference>
<dbReference type="PRINTS" id="PR00326">
    <property type="entry name" value="GTP1OBG"/>
</dbReference>
<keyword evidence="5" id="KW-0378">Hydrolase</keyword>
<evidence type="ECO:0000259" key="7">
    <source>
        <dbReference type="PROSITE" id="PS51710"/>
    </source>
</evidence>
<dbReference type="PROSITE" id="PS51880">
    <property type="entry name" value="TGS"/>
    <property type="match status" value="1"/>
</dbReference>
<dbReference type="Pfam" id="PF01926">
    <property type="entry name" value="MMR_HSR1"/>
    <property type="match status" value="1"/>
</dbReference>
<dbReference type="NCBIfam" id="TIGR00092">
    <property type="entry name" value="redox-regulated ATPase YchF"/>
    <property type="match status" value="1"/>
</dbReference>
<dbReference type="PROSITE" id="PS51710">
    <property type="entry name" value="G_OBG"/>
    <property type="match status" value="1"/>
</dbReference>
<feature type="coiled-coil region" evidence="6">
    <location>
        <begin position="131"/>
        <end position="176"/>
    </location>
</feature>
<dbReference type="GO" id="GO:0005524">
    <property type="term" value="F:ATP binding"/>
    <property type="evidence" value="ECO:0007669"/>
    <property type="project" value="UniProtKB-UniRule"/>
</dbReference>
<comment type="cofactor">
    <cofactor evidence="1">
        <name>Mg(2+)</name>
        <dbReference type="ChEBI" id="CHEBI:18420"/>
    </cofactor>
</comment>
<dbReference type="InterPro" id="IPR004095">
    <property type="entry name" value="TGS"/>
</dbReference>
<evidence type="ECO:0000256" key="6">
    <source>
        <dbReference type="SAM" id="Coils"/>
    </source>
</evidence>
<dbReference type="InterPro" id="IPR031167">
    <property type="entry name" value="G_OBG"/>
</dbReference>
<dbReference type="Pfam" id="PF06071">
    <property type="entry name" value="YchF-GTPase_C"/>
    <property type="match status" value="1"/>
</dbReference>
<accession>A0AAW2H699</accession>
<dbReference type="HAMAP" id="MF_00944">
    <property type="entry name" value="YchF_OLA1_ATPase"/>
    <property type="match status" value="1"/>
</dbReference>
<dbReference type="GO" id="GO:0005525">
    <property type="term" value="F:GTP binding"/>
    <property type="evidence" value="ECO:0007669"/>
    <property type="project" value="InterPro"/>
</dbReference>
<dbReference type="InterPro" id="IPR004396">
    <property type="entry name" value="ATPase_YchF/OLA1"/>
</dbReference>
<dbReference type="GO" id="GO:0005737">
    <property type="term" value="C:cytoplasm"/>
    <property type="evidence" value="ECO:0007669"/>
    <property type="project" value="UniProtKB-SubCell"/>
</dbReference>
<evidence type="ECO:0000256" key="3">
    <source>
        <dbReference type="ARBA" id="ARBA00022741"/>
    </source>
</evidence>
<dbReference type="AlphaFoldDB" id="A0AAW2H699"/>
<dbReference type="PANTHER" id="PTHR23305">
    <property type="entry name" value="OBG GTPASE FAMILY"/>
    <property type="match status" value="1"/>
</dbReference>
<dbReference type="Gene3D" id="1.10.150.300">
    <property type="entry name" value="TGS-like domain"/>
    <property type="match status" value="1"/>
</dbReference>
<evidence type="ECO:0000313" key="9">
    <source>
        <dbReference type="EMBL" id="KAL0263859.1"/>
    </source>
</evidence>
<evidence type="ECO:0000259" key="8">
    <source>
        <dbReference type="PROSITE" id="PS51880"/>
    </source>
</evidence>
<dbReference type="CDD" id="cd04867">
    <property type="entry name" value="TGS_YchF_OLA1"/>
    <property type="match status" value="1"/>
</dbReference>
<evidence type="ECO:0000256" key="4">
    <source>
        <dbReference type="ARBA" id="ARBA00022840"/>
    </source>
</evidence>
<dbReference type="FunFam" id="3.10.20.30:FF:000001">
    <property type="entry name" value="Ribosome-binding ATPase YchF"/>
    <property type="match status" value="1"/>
</dbReference>
<dbReference type="InterPro" id="IPR006073">
    <property type="entry name" value="GTP-bd"/>
</dbReference>
<dbReference type="Gene3D" id="3.40.50.300">
    <property type="entry name" value="P-loop containing nucleotide triphosphate hydrolases"/>
    <property type="match status" value="1"/>
</dbReference>
<dbReference type="FunFam" id="1.10.150.300:FF:000001">
    <property type="entry name" value="Ribosome-binding ATPase YchF"/>
    <property type="match status" value="1"/>
</dbReference>
<dbReference type="PANTHER" id="PTHR23305:SF18">
    <property type="entry name" value="OBG-TYPE G DOMAIN-CONTAINING PROTEIN"/>
    <property type="match status" value="1"/>
</dbReference>
<comment type="similarity">
    <text evidence="5">Belongs to the TRAFAC class OBG-HflX-like GTPase superfamily. OBG GTPase family. YchF/OLA1 subfamily.</text>
</comment>
<proteinExistence type="inferred from homology"/>
<comment type="subcellular location">
    <subcellularLocation>
        <location evidence="5">Cytoplasm</location>
    </subcellularLocation>
</comment>
<feature type="domain" description="OBG-type G" evidence="7">
    <location>
        <begin position="3"/>
        <end position="259"/>
    </location>
</feature>
<dbReference type="InterPro" id="IPR041706">
    <property type="entry name" value="YchF_N"/>
</dbReference>
<organism evidence="9">
    <name type="scientific">Menopon gallinae</name>
    <name type="common">poultry shaft louse</name>
    <dbReference type="NCBI Taxonomy" id="328185"/>
    <lineage>
        <taxon>Eukaryota</taxon>
        <taxon>Metazoa</taxon>
        <taxon>Ecdysozoa</taxon>
        <taxon>Arthropoda</taxon>
        <taxon>Hexapoda</taxon>
        <taxon>Insecta</taxon>
        <taxon>Pterygota</taxon>
        <taxon>Neoptera</taxon>
        <taxon>Paraneoptera</taxon>
        <taxon>Psocodea</taxon>
        <taxon>Troctomorpha</taxon>
        <taxon>Phthiraptera</taxon>
        <taxon>Amblycera</taxon>
        <taxon>Menoponidae</taxon>
        <taxon>Menopon</taxon>
    </lineage>
</organism>
<dbReference type="CDD" id="cd01900">
    <property type="entry name" value="YchF"/>
    <property type="match status" value="1"/>
</dbReference>
<name>A0AAW2H699_9NEOP</name>
<comment type="function">
    <text evidence="5">Hydrolyzes ATP, and can also hydrolyze GTP with lower efficiency. Has lower affinity for GTP.</text>
</comment>
<dbReference type="SUPFAM" id="SSF52540">
    <property type="entry name" value="P-loop containing nucleoside triphosphate hydrolases"/>
    <property type="match status" value="1"/>
</dbReference>
<comment type="subunit">
    <text evidence="5">Monomer.</text>
</comment>
<protein>
    <recommendedName>
        <fullName evidence="5">Obg-like ATPase 1</fullName>
    </recommendedName>
</protein>
<dbReference type="EMBL" id="JARGDH010000093">
    <property type="protein sequence ID" value="KAL0263859.1"/>
    <property type="molecule type" value="Genomic_DNA"/>
</dbReference>
<dbReference type="Gene3D" id="3.10.20.30">
    <property type="match status" value="1"/>
</dbReference>
<evidence type="ECO:0000256" key="2">
    <source>
        <dbReference type="ARBA" id="ARBA00022723"/>
    </source>
</evidence>
<sequence>MSLKCGIVGLPNVGKSTLFNALLGRAVAEAVNYPFCTIEPNKGIVNVPDERLDKLAAINNSKSTLPTQLEFVDIAGLVKGAHKGEGLGNQFLANIREVDAIIHVIRCFENNDIIHVEGGVNPLRDLEIINLELAISDLKSLETRINNLNKKAKANDKQAKIEIKVAELAIKCLENEEPLSNLILTEEEQLVLKHFNLLSIKPVIYVCNVSENEVSTGNQHTKNIENWLKSKNLPSPLIISSKVEEEINNLGNESEKLEYLNLLGLEESGLSKVIKASYNILNLITYFTSGVKETRAWTIKNGTNAKNAAGVIHTDFSKGFICAEVTSYEDFITYKGEAKQLGKTRQEGKDYIVKDGDIIIFRFNV</sequence>